<dbReference type="FunFam" id="2.40.30.20:FF:000003">
    <property type="entry name" value="Riboflavin synthase, alpha subunit"/>
    <property type="match status" value="1"/>
</dbReference>
<dbReference type="NCBIfam" id="TIGR00187">
    <property type="entry name" value="ribE"/>
    <property type="match status" value="1"/>
</dbReference>
<evidence type="ECO:0000313" key="14">
    <source>
        <dbReference type="Proteomes" id="UP000095228"/>
    </source>
</evidence>
<dbReference type="GO" id="GO:0009231">
    <property type="term" value="P:riboflavin biosynthetic process"/>
    <property type="evidence" value="ECO:0007669"/>
    <property type="project" value="UniProtKB-KW"/>
</dbReference>
<evidence type="ECO:0000256" key="3">
    <source>
        <dbReference type="ARBA" id="ARBA00004887"/>
    </source>
</evidence>
<dbReference type="PROSITE" id="PS51177">
    <property type="entry name" value="LUMAZINE_BIND"/>
    <property type="match status" value="2"/>
</dbReference>
<dbReference type="InterPro" id="IPR001783">
    <property type="entry name" value="Lumazine-bd"/>
</dbReference>
<dbReference type="InterPro" id="IPR023366">
    <property type="entry name" value="ATP_synth_asu-like_sf"/>
</dbReference>
<evidence type="ECO:0000256" key="5">
    <source>
        <dbReference type="ARBA" id="ARBA00012827"/>
    </source>
</evidence>
<feature type="repeat" description="Lumazine-binding" evidence="11">
    <location>
        <begin position="1"/>
        <end position="96"/>
    </location>
</feature>
<gene>
    <name evidence="13" type="primary">ribE</name>
    <name evidence="13" type="ORF">Verru16b_03400</name>
</gene>
<evidence type="ECO:0000256" key="6">
    <source>
        <dbReference type="ARBA" id="ARBA00013950"/>
    </source>
</evidence>
<evidence type="ECO:0000259" key="12">
    <source>
        <dbReference type="PROSITE" id="PS51177"/>
    </source>
</evidence>
<dbReference type="GO" id="GO:0004746">
    <property type="term" value="F:riboflavin synthase activity"/>
    <property type="evidence" value="ECO:0007669"/>
    <property type="project" value="UniProtKB-UniRule"/>
</dbReference>
<evidence type="ECO:0000256" key="7">
    <source>
        <dbReference type="ARBA" id="ARBA00022619"/>
    </source>
</evidence>
<feature type="domain" description="Lumazine-binding" evidence="12">
    <location>
        <begin position="1"/>
        <end position="96"/>
    </location>
</feature>
<dbReference type="STRING" id="1838286.Verru16b_03400"/>
<dbReference type="AlphaFoldDB" id="A0A1D8AZH9"/>
<dbReference type="InterPro" id="IPR026017">
    <property type="entry name" value="Lumazine-bd_dom"/>
</dbReference>
<dbReference type="PANTHER" id="PTHR21098:SF0">
    <property type="entry name" value="RIBOFLAVIN SYNTHASE"/>
    <property type="match status" value="1"/>
</dbReference>
<evidence type="ECO:0000256" key="4">
    <source>
        <dbReference type="ARBA" id="ARBA00011233"/>
    </source>
</evidence>
<name>A0A1D8AZH9_9BACT</name>
<dbReference type="FunFam" id="2.40.30.20:FF:000004">
    <property type="entry name" value="Riboflavin synthase, alpha subunit"/>
    <property type="match status" value="1"/>
</dbReference>
<dbReference type="PANTHER" id="PTHR21098">
    <property type="entry name" value="RIBOFLAVIN SYNTHASE ALPHA CHAIN"/>
    <property type="match status" value="1"/>
</dbReference>
<dbReference type="KEGG" id="obg:Verru16b_03400"/>
<evidence type="ECO:0000313" key="13">
    <source>
        <dbReference type="EMBL" id="AOS46299.1"/>
    </source>
</evidence>
<comment type="pathway">
    <text evidence="3">Cofactor biosynthesis; riboflavin biosynthesis; riboflavin from 2-hydroxy-3-oxobutyl phosphate and 5-amino-6-(D-ribitylamino)uracil: step 2/2.</text>
</comment>
<keyword evidence="8 13" id="KW-0808">Transferase</keyword>
<evidence type="ECO:0000256" key="8">
    <source>
        <dbReference type="ARBA" id="ARBA00022679"/>
    </source>
</evidence>
<feature type="domain" description="Lumazine-binding" evidence="12">
    <location>
        <begin position="97"/>
        <end position="193"/>
    </location>
</feature>
<dbReference type="EMBL" id="CP016094">
    <property type="protein sequence ID" value="AOS46299.1"/>
    <property type="molecule type" value="Genomic_DNA"/>
</dbReference>
<keyword evidence="14" id="KW-1185">Reference proteome</keyword>
<evidence type="ECO:0000256" key="2">
    <source>
        <dbReference type="ARBA" id="ARBA00002803"/>
    </source>
</evidence>
<evidence type="ECO:0000256" key="11">
    <source>
        <dbReference type="PROSITE-ProRule" id="PRU00524"/>
    </source>
</evidence>
<organism evidence="13 14">
    <name type="scientific">Lacunisphaera limnophila</name>
    <dbReference type="NCBI Taxonomy" id="1838286"/>
    <lineage>
        <taxon>Bacteria</taxon>
        <taxon>Pseudomonadati</taxon>
        <taxon>Verrucomicrobiota</taxon>
        <taxon>Opitutia</taxon>
        <taxon>Opitutales</taxon>
        <taxon>Opitutaceae</taxon>
        <taxon>Lacunisphaera</taxon>
    </lineage>
</organism>
<sequence length="201" mass="21219">MFTGLVEETAQVVSFAPAQNAWGLQLAARVVPAGVAVGDSVAVNGCCLTVTRCGDGQLGFEMLEETRRLTNFSELKPGSAVNLERSLRADARLGGHFVSGHIDGLGRVEVFEARGKDHYLRVAAPAGAGRYLIHKGSIALDGISLTVAEVAGDTFAVWLIPHTLAATNLREKRAGSGVNLEFDLLGKYVEKLLATRTAASS</sequence>
<dbReference type="CDD" id="cd00402">
    <property type="entry name" value="Riboflavin_synthase_like"/>
    <property type="match status" value="1"/>
</dbReference>
<dbReference type="OrthoDB" id="9788537at2"/>
<accession>A0A1D8AZH9</accession>
<dbReference type="Pfam" id="PF00677">
    <property type="entry name" value="Lum_binding"/>
    <property type="match status" value="2"/>
</dbReference>
<feature type="repeat" description="Lumazine-binding" evidence="11">
    <location>
        <begin position="97"/>
        <end position="193"/>
    </location>
</feature>
<dbReference type="Proteomes" id="UP000095228">
    <property type="component" value="Chromosome"/>
</dbReference>
<dbReference type="InterPro" id="IPR017938">
    <property type="entry name" value="Riboflavin_synthase-like_b-brl"/>
</dbReference>
<evidence type="ECO:0000256" key="1">
    <source>
        <dbReference type="ARBA" id="ARBA00000968"/>
    </source>
</evidence>
<dbReference type="RefSeq" id="WP_069963796.1">
    <property type="nucleotide sequence ID" value="NZ_CP016094.1"/>
</dbReference>
<protein>
    <recommendedName>
        <fullName evidence="6 10">Riboflavin synthase</fullName>
        <ecNumber evidence="5 10">2.5.1.9</ecNumber>
    </recommendedName>
</protein>
<dbReference type="PIRSF" id="PIRSF000498">
    <property type="entry name" value="Riboflavin_syn_A"/>
    <property type="match status" value="1"/>
</dbReference>
<comment type="function">
    <text evidence="2">Catalyzes the dismutation of two molecules of 6,7-dimethyl-8-ribityllumazine, resulting in the formation of riboflavin and 5-amino-6-(D-ribitylamino)uracil.</text>
</comment>
<dbReference type="NCBIfam" id="NF006767">
    <property type="entry name" value="PRK09289.1"/>
    <property type="match status" value="1"/>
</dbReference>
<reference evidence="13 14" key="1">
    <citation type="submission" date="2016-06" db="EMBL/GenBank/DDBJ databases">
        <title>Three novel species with peptidoglycan cell walls form the new genus Lacunisphaera gen. nov. in the family Opitutaceae of the verrucomicrobial subdivision 4.</title>
        <authorList>
            <person name="Rast P."/>
            <person name="Gloeckner I."/>
            <person name="Jogler M."/>
            <person name="Boedeker C."/>
            <person name="Jeske O."/>
            <person name="Wiegand S."/>
            <person name="Reinhardt R."/>
            <person name="Schumann P."/>
            <person name="Rohde M."/>
            <person name="Spring S."/>
            <person name="Gloeckner F.O."/>
            <person name="Jogler C."/>
        </authorList>
    </citation>
    <scope>NUCLEOTIDE SEQUENCE [LARGE SCALE GENOMIC DNA]</scope>
    <source>
        <strain evidence="13 14">IG16b</strain>
    </source>
</reference>
<keyword evidence="7" id="KW-0686">Riboflavin biosynthesis</keyword>
<dbReference type="Gene3D" id="2.40.30.20">
    <property type="match status" value="2"/>
</dbReference>
<dbReference type="SUPFAM" id="SSF63380">
    <property type="entry name" value="Riboflavin synthase domain-like"/>
    <property type="match status" value="2"/>
</dbReference>
<proteinExistence type="predicted"/>
<evidence type="ECO:0000256" key="9">
    <source>
        <dbReference type="ARBA" id="ARBA00022737"/>
    </source>
</evidence>
<comment type="catalytic activity">
    <reaction evidence="1">
        <text>2 6,7-dimethyl-8-(1-D-ribityl)lumazine + H(+) = 5-amino-6-(D-ribitylamino)uracil + riboflavin</text>
        <dbReference type="Rhea" id="RHEA:20772"/>
        <dbReference type="ChEBI" id="CHEBI:15378"/>
        <dbReference type="ChEBI" id="CHEBI:15934"/>
        <dbReference type="ChEBI" id="CHEBI:57986"/>
        <dbReference type="ChEBI" id="CHEBI:58201"/>
        <dbReference type="EC" id="2.5.1.9"/>
    </reaction>
</comment>
<keyword evidence="9" id="KW-0677">Repeat</keyword>
<dbReference type="NCBIfam" id="NF009566">
    <property type="entry name" value="PRK13020.1"/>
    <property type="match status" value="1"/>
</dbReference>
<comment type="subunit">
    <text evidence="4">Homotrimer.</text>
</comment>
<dbReference type="PATRIC" id="fig|1838286.3.peg.3438"/>
<dbReference type="EC" id="2.5.1.9" evidence="5 10"/>
<evidence type="ECO:0000256" key="10">
    <source>
        <dbReference type="NCBIfam" id="TIGR00187"/>
    </source>
</evidence>